<sequence length="132" mass="15233">MKYVRIFFAITLAFMFFSSFTLKSNEKPVYAFGVAASFNDSVVYYTEIQVLDSVGLDKAGFLPKRDLYAYQLKNYLEYDLNKPDYTCMIYFSENKKKLEKEASKIKGKYKKGSGLVLQAVEPSAFTFKKPQE</sequence>
<proteinExistence type="predicted"/>
<gene>
    <name evidence="1" type="ORF">HMPREF9446_00638</name>
</gene>
<reference evidence="1 2" key="1">
    <citation type="submission" date="2011-02" db="EMBL/GenBank/DDBJ databases">
        <authorList>
            <person name="Weinstock G."/>
            <person name="Sodergren E."/>
            <person name="Clifton S."/>
            <person name="Fulton L."/>
            <person name="Fulton B."/>
            <person name="Courtney L."/>
            <person name="Fronick C."/>
            <person name="Harrison M."/>
            <person name="Strong C."/>
            <person name="Farmer C."/>
            <person name="Delahaunty K."/>
            <person name="Markovic C."/>
            <person name="Hall O."/>
            <person name="Minx P."/>
            <person name="Tomlinson C."/>
            <person name="Mitreva M."/>
            <person name="Hou S."/>
            <person name="Chen J."/>
            <person name="Wollam A."/>
            <person name="Pepin K.H."/>
            <person name="Johnson M."/>
            <person name="Bhonagiri V."/>
            <person name="Zhang X."/>
            <person name="Suruliraj S."/>
            <person name="Warren W."/>
            <person name="Chinwalla A."/>
            <person name="Mardis E.R."/>
            <person name="Wilson R.K."/>
        </authorList>
    </citation>
    <scope>NUCLEOTIDE SEQUENCE [LARGE SCALE GENOMIC DNA]</scope>
    <source>
        <strain evidence="1 2">YIT 12057</strain>
    </source>
</reference>
<dbReference type="Proteomes" id="UP000003416">
    <property type="component" value="Unassembled WGS sequence"/>
</dbReference>
<accession>F3PPP1</accession>
<keyword evidence="2" id="KW-1185">Reference proteome</keyword>
<dbReference type="RefSeq" id="WP_009123896.1">
    <property type="nucleotide sequence ID" value="NZ_GL882613.1"/>
</dbReference>
<dbReference type="GeneID" id="86048416"/>
<organism evidence="1 2">
    <name type="scientific">Bacteroides fluxus YIT 12057</name>
    <dbReference type="NCBI Taxonomy" id="763034"/>
    <lineage>
        <taxon>Bacteria</taxon>
        <taxon>Pseudomonadati</taxon>
        <taxon>Bacteroidota</taxon>
        <taxon>Bacteroidia</taxon>
        <taxon>Bacteroidales</taxon>
        <taxon>Bacteroidaceae</taxon>
        <taxon>Bacteroides</taxon>
    </lineage>
</organism>
<name>F3PPP1_9BACE</name>
<evidence type="ECO:0000313" key="1">
    <source>
        <dbReference type="EMBL" id="EGF59174.1"/>
    </source>
</evidence>
<evidence type="ECO:0000313" key="2">
    <source>
        <dbReference type="Proteomes" id="UP000003416"/>
    </source>
</evidence>
<dbReference type="eggNOG" id="ENOG5033UYK">
    <property type="taxonomic scope" value="Bacteria"/>
</dbReference>
<dbReference type="AlphaFoldDB" id="F3PPP1"/>
<comment type="caution">
    <text evidence="1">The sequence shown here is derived from an EMBL/GenBank/DDBJ whole genome shotgun (WGS) entry which is preliminary data.</text>
</comment>
<dbReference type="EMBL" id="AFBN01000012">
    <property type="protein sequence ID" value="EGF59174.1"/>
    <property type="molecule type" value="Genomic_DNA"/>
</dbReference>
<dbReference type="STRING" id="763034.HMPREF9446_00638"/>
<dbReference type="HOGENOM" id="CLU_116702_1_0_10"/>
<protein>
    <submittedName>
        <fullName evidence="1">Uncharacterized protein</fullName>
    </submittedName>
</protein>